<accession>A0A4Q9MGX0</accession>
<dbReference type="OrthoDB" id="2679643at2759"/>
<feature type="transmembrane region" description="Helical" evidence="2">
    <location>
        <begin position="190"/>
        <end position="212"/>
    </location>
</feature>
<feature type="transmembrane region" description="Helical" evidence="2">
    <location>
        <begin position="29"/>
        <end position="46"/>
    </location>
</feature>
<reference evidence="4" key="1">
    <citation type="submission" date="2019-01" db="EMBL/GenBank/DDBJ databases">
        <title>Draft genome sequences of three monokaryotic isolates of the white-rot basidiomycete fungus Dichomitus squalens.</title>
        <authorList>
            <consortium name="DOE Joint Genome Institute"/>
            <person name="Lopez S.C."/>
            <person name="Andreopoulos B."/>
            <person name="Pangilinan J."/>
            <person name="Lipzen A."/>
            <person name="Riley R."/>
            <person name="Ahrendt S."/>
            <person name="Ng V."/>
            <person name="Barry K."/>
            <person name="Daum C."/>
            <person name="Grigoriev I.V."/>
            <person name="Hilden K.S."/>
            <person name="Makela M.R."/>
            <person name="de Vries R.P."/>
        </authorList>
    </citation>
    <scope>NUCLEOTIDE SEQUENCE [LARGE SCALE GENOMIC DNA]</scope>
    <source>
        <strain evidence="4">OM18370.1</strain>
    </source>
</reference>
<protein>
    <recommendedName>
        <fullName evidence="3">DUF6533 domain-containing protein</fullName>
    </recommendedName>
</protein>
<gene>
    <name evidence="4" type="ORF">BD311DRAFT_725755</name>
</gene>
<feature type="domain" description="DUF6533" evidence="3">
    <location>
        <begin position="29"/>
        <end position="74"/>
    </location>
</feature>
<evidence type="ECO:0000256" key="1">
    <source>
        <dbReference type="SAM" id="MobiDB-lite"/>
    </source>
</evidence>
<name>A0A4Q9MGX0_9APHY</name>
<organism evidence="4">
    <name type="scientific">Dichomitus squalens</name>
    <dbReference type="NCBI Taxonomy" id="114155"/>
    <lineage>
        <taxon>Eukaryota</taxon>
        <taxon>Fungi</taxon>
        <taxon>Dikarya</taxon>
        <taxon>Basidiomycota</taxon>
        <taxon>Agaricomycotina</taxon>
        <taxon>Agaricomycetes</taxon>
        <taxon>Polyporales</taxon>
        <taxon>Polyporaceae</taxon>
        <taxon>Dichomitus</taxon>
    </lineage>
</organism>
<dbReference type="Pfam" id="PF20151">
    <property type="entry name" value="DUF6533"/>
    <property type="match status" value="1"/>
</dbReference>
<evidence type="ECO:0000259" key="3">
    <source>
        <dbReference type="Pfam" id="PF20151"/>
    </source>
</evidence>
<proteinExistence type="predicted"/>
<keyword evidence="2" id="KW-0472">Membrane</keyword>
<dbReference type="EMBL" id="ML143443">
    <property type="protein sequence ID" value="TBU26619.1"/>
    <property type="molecule type" value="Genomic_DNA"/>
</dbReference>
<keyword evidence="2" id="KW-1133">Transmembrane helix</keyword>
<dbReference type="InterPro" id="IPR045340">
    <property type="entry name" value="DUF6533"/>
</dbReference>
<evidence type="ECO:0000256" key="2">
    <source>
        <dbReference type="SAM" id="Phobius"/>
    </source>
</evidence>
<keyword evidence="2" id="KW-0812">Transmembrane</keyword>
<evidence type="ECO:0000313" key="4">
    <source>
        <dbReference type="EMBL" id="TBU26619.1"/>
    </source>
</evidence>
<dbReference type="Proteomes" id="UP000292957">
    <property type="component" value="Unassembled WGS sequence"/>
</dbReference>
<dbReference type="AlphaFoldDB" id="A0A4Q9MGX0"/>
<feature type="region of interest" description="Disordered" evidence="1">
    <location>
        <begin position="321"/>
        <end position="345"/>
    </location>
</feature>
<feature type="transmembrane region" description="Helical" evidence="2">
    <location>
        <begin position="149"/>
        <end position="169"/>
    </location>
</feature>
<sequence length="345" mass="38256">MAATSISVDLQAELNALILSLEGLERARYLAIAAIACFLYDAAVTFDQEVEYFWKGSWSLSRVLFFINRYFPLFALFMGLVAIIVLRICYVYSKDIVARAIVIGTLAVCTICTLVLFGTVWHDIDAHLPVPGITIDSCTAPPSREMWKIFVPSIILHTLLFLATTLPAVRLRRLGQQSMLVDRLVMDGGLFYFAVFAAAMFQTIGALAKTPLVTTPAIYSNVWLSLSSIAVSRLMLGIRSLAAQLSLEPDWLLNNTELSRVNWKRGPRNGEIIVEIDAIEAEDMEMDSVGHDPLQHTRSHTPGVIHVSRVGVLDHPVYPGTRGYKQPPRIKKPKVACNPEPPAYA</sequence>
<feature type="transmembrane region" description="Helical" evidence="2">
    <location>
        <begin position="96"/>
        <end position="121"/>
    </location>
</feature>
<feature type="transmembrane region" description="Helical" evidence="2">
    <location>
        <begin position="66"/>
        <end position="89"/>
    </location>
</feature>